<feature type="domain" description="4'-phosphopantetheinyl transferase" evidence="4">
    <location>
        <begin position="244"/>
        <end position="323"/>
    </location>
</feature>
<name>A0A4P9X3R2_9FUNG</name>
<dbReference type="GO" id="GO:0005829">
    <property type="term" value="C:cytosol"/>
    <property type="evidence" value="ECO:0007669"/>
    <property type="project" value="TreeGrafter"/>
</dbReference>
<dbReference type="InterPro" id="IPR050559">
    <property type="entry name" value="P-Pant_transferase_sf"/>
</dbReference>
<dbReference type="EC" id="2.7.8.7" evidence="1"/>
<dbReference type="InterPro" id="IPR037143">
    <property type="entry name" value="4-PPantetheinyl_Trfase_dom_sf"/>
</dbReference>
<dbReference type="PANTHER" id="PTHR12215:SF10">
    <property type="entry name" value="L-AMINOADIPATE-SEMIALDEHYDE DEHYDROGENASE-PHOSPHOPANTETHEINYL TRANSFERASE"/>
    <property type="match status" value="1"/>
</dbReference>
<dbReference type="PANTHER" id="PTHR12215">
    <property type="entry name" value="PHOSPHOPANTETHEINE TRANSFERASE"/>
    <property type="match status" value="1"/>
</dbReference>
<protein>
    <recommendedName>
        <fullName evidence="1">holo-[acyl-carrier-protein] synthase</fullName>
        <ecNumber evidence="1">2.7.8.7</ecNumber>
    </recommendedName>
</protein>
<dbReference type="GO" id="GO:0008897">
    <property type="term" value="F:holo-[acyl-carrier-protein] synthase activity"/>
    <property type="evidence" value="ECO:0007669"/>
    <property type="project" value="UniProtKB-EC"/>
</dbReference>
<dbReference type="Gene3D" id="3.90.470.20">
    <property type="entry name" value="4'-phosphopantetheinyl transferase domain"/>
    <property type="match status" value="1"/>
</dbReference>
<keyword evidence="6" id="KW-1185">Reference proteome</keyword>
<dbReference type="InterPro" id="IPR008278">
    <property type="entry name" value="4-PPantetheinyl_Trfase_dom"/>
</dbReference>
<evidence type="ECO:0000313" key="6">
    <source>
        <dbReference type="Proteomes" id="UP000274922"/>
    </source>
</evidence>
<evidence type="ECO:0000259" key="4">
    <source>
        <dbReference type="Pfam" id="PF01648"/>
    </source>
</evidence>
<dbReference type="Proteomes" id="UP000274922">
    <property type="component" value="Unassembled WGS sequence"/>
</dbReference>
<keyword evidence="2" id="KW-0808">Transferase</keyword>
<evidence type="ECO:0000313" key="5">
    <source>
        <dbReference type="EMBL" id="RKO99677.1"/>
    </source>
</evidence>
<evidence type="ECO:0000256" key="1">
    <source>
        <dbReference type="ARBA" id="ARBA00013172"/>
    </source>
</evidence>
<feature type="region of interest" description="Disordered" evidence="3">
    <location>
        <begin position="145"/>
        <end position="165"/>
    </location>
</feature>
<dbReference type="EMBL" id="ML014266">
    <property type="protein sequence ID" value="RKO99677.1"/>
    <property type="molecule type" value="Genomic_DNA"/>
</dbReference>
<organism evidence="5 6">
    <name type="scientific">Caulochytrium protostelioides</name>
    <dbReference type="NCBI Taxonomy" id="1555241"/>
    <lineage>
        <taxon>Eukaryota</taxon>
        <taxon>Fungi</taxon>
        <taxon>Fungi incertae sedis</taxon>
        <taxon>Chytridiomycota</taxon>
        <taxon>Chytridiomycota incertae sedis</taxon>
        <taxon>Chytridiomycetes</taxon>
        <taxon>Caulochytriales</taxon>
        <taxon>Caulochytriaceae</taxon>
        <taxon>Caulochytrium</taxon>
    </lineage>
</organism>
<dbReference type="AlphaFoldDB" id="A0A4P9X3R2"/>
<dbReference type="Pfam" id="PF01648">
    <property type="entry name" value="ACPS"/>
    <property type="match status" value="1"/>
</dbReference>
<gene>
    <name evidence="5" type="ORF">CXG81DRAFT_27581</name>
</gene>
<reference evidence="6" key="1">
    <citation type="journal article" date="2018" name="Nat. Microbiol.">
        <title>Leveraging single-cell genomics to expand the fungal tree of life.</title>
        <authorList>
            <person name="Ahrendt S.R."/>
            <person name="Quandt C.A."/>
            <person name="Ciobanu D."/>
            <person name="Clum A."/>
            <person name="Salamov A."/>
            <person name="Andreopoulos B."/>
            <person name="Cheng J.F."/>
            <person name="Woyke T."/>
            <person name="Pelin A."/>
            <person name="Henrissat B."/>
            <person name="Reynolds N.K."/>
            <person name="Benny G.L."/>
            <person name="Smith M.E."/>
            <person name="James T.Y."/>
            <person name="Grigoriev I.V."/>
        </authorList>
    </citation>
    <scope>NUCLEOTIDE SEQUENCE [LARGE SCALE GENOMIC DNA]</scope>
    <source>
        <strain evidence="6">ATCC 52028</strain>
    </source>
</reference>
<evidence type="ECO:0000256" key="2">
    <source>
        <dbReference type="ARBA" id="ARBA00022679"/>
    </source>
</evidence>
<accession>A0A4P9X3R2</accession>
<sequence length="478" mass="50132">MAVPPRVAVHLWVAVVPRDGTPRPDHIRSDGADAAHSAVVSTVHRAAVNEVRRRRRRGQLEPQRYYHRIDGDSALLARYLEARACHTLLGPPAPSSKTADAEPPLGRLRFLRVPRHKPVLLSVAAVPTRHDGGISAGAATYHAADPTHRADEADETDPGEDDVTALPEGADKLRVIGRVVVPPYGDYSITHHGAYVAAAAAVACPSPGGPSGDAAARSARDWDVPRVGIDWAATYGPGAPTHALRDHLAAFRDMLTGDEWDWCASGLDAAESRGAARVGADAAAAVDRRMLPLAVVWAVKEAVVKCLGLGFAYPMRDIALLGDVGTASDAAVMTSDVAATTRDAVATATSTTASTTALKHRPLAARLETVCGTPAAPAWADIAVRLARGVPEQTAPIAVRVGWFAASAASAASVEALAPIEVCAMAVMPVAVGVDGATTPTPRDGMHSRIAWPPAWAWIPATQVHDVLSDDVRPFRSE</sequence>
<dbReference type="GO" id="GO:0000287">
    <property type="term" value="F:magnesium ion binding"/>
    <property type="evidence" value="ECO:0007669"/>
    <property type="project" value="InterPro"/>
</dbReference>
<dbReference type="SUPFAM" id="SSF56214">
    <property type="entry name" value="4'-phosphopantetheinyl transferase"/>
    <property type="match status" value="1"/>
</dbReference>
<proteinExistence type="predicted"/>
<feature type="compositionally biased region" description="Acidic residues" evidence="3">
    <location>
        <begin position="152"/>
        <end position="163"/>
    </location>
</feature>
<dbReference type="GO" id="GO:0019878">
    <property type="term" value="P:lysine biosynthetic process via aminoadipic acid"/>
    <property type="evidence" value="ECO:0007669"/>
    <property type="project" value="TreeGrafter"/>
</dbReference>
<evidence type="ECO:0000256" key="3">
    <source>
        <dbReference type="SAM" id="MobiDB-lite"/>
    </source>
</evidence>